<accession>A0A7W8TU11</accession>
<dbReference type="CDD" id="cd16917">
    <property type="entry name" value="HATPase_UhpB-NarQ-NarX-like"/>
    <property type="match status" value="1"/>
</dbReference>
<feature type="transmembrane region" description="Helical" evidence="10">
    <location>
        <begin position="29"/>
        <end position="50"/>
    </location>
</feature>
<dbReference type="PANTHER" id="PTHR24421:SF10">
    <property type="entry name" value="NITRATE_NITRITE SENSOR PROTEIN NARQ"/>
    <property type="match status" value="1"/>
</dbReference>
<dbReference type="Gene3D" id="1.20.5.1930">
    <property type="match status" value="1"/>
</dbReference>
<feature type="transmembrane region" description="Helical" evidence="10">
    <location>
        <begin position="124"/>
        <end position="141"/>
    </location>
</feature>
<keyword evidence="8" id="KW-0902">Two-component regulatory system</keyword>
<evidence type="ECO:0000256" key="9">
    <source>
        <dbReference type="SAM" id="MobiDB-lite"/>
    </source>
</evidence>
<sequence length="457" mass="50020">MSATPTPSLNEVFDRRRWPIVRFLRRHPVITDLLVCAVYLFLSATPLLFLVEGAQSWALVLSIVFVVGVLLFFRRRWPLALFVLVLALELLLVVVDQNSTTSGLGTMIMLYTVATKYRPRRSFVLATLASALIVAGIWLNIDRLMGDPELNNPEMGGEVSPVLIMVLVGFTILMSNYFVTGIGSWVRNNRIHEAEIANWGLKIRELAQNQERTRIAREMHDVVAHSLSVMIALSDGARIALKRNPDKASEVLEDISGTGRTALADMRRMLSVLREDSNSPLAPQPSQESLRDMLEGFRKAGMPLTFTQSGPAIHADPTLELTIFRIIQESLTNSLRYSPTATEVHVRVDRTDTHVTLLVYDDGAHAGAPRYGSEATAPVTRTSAGQGSGQGLKGIAERAAMYDGTLEAGPAGDGGWRVLVTLTLPVHSPSDSSHAPAGADLRTSPLKIHRSKTEDAS</sequence>
<evidence type="ECO:0000256" key="1">
    <source>
        <dbReference type="ARBA" id="ARBA00000085"/>
    </source>
</evidence>
<dbReference type="RefSeq" id="WP_183664921.1">
    <property type="nucleotide sequence ID" value="NZ_BAAARH010000021.1"/>
</dbReference>
<evidence type="ECO:0000256" key="10">
    <source>
        <dbReference type="SAM" id="Phobius"/>
    </source>
</evidence>
<evidence type="ECO:0000256" key="6">
    <source>
        <dbReference type="ARBA" id="ARBA00022777"/>
    </source>
</evidence>
<keyword evidence="6 12" id="KW-0418">Kinase</keyword>
<dbReference type="Proteomes" id="UP000580797">
    <property type="component" value="Unassembled WGS sequence"/>
</dbReference>
<evidence type="ECO:0000313" key="12">
    <source>
        <dbReference type="EMBL" id="MBB5512834.1"/>
    </source>
</evidence>
<organism evidence="12 13">
    <name type="scientific">Neomicrococcus aestuarii</name>
    <dbReference type="NCBI Taxonomy" id="556325"/>
    <lineage>
        <taxon>Bacteria</taxon>
        <taxon>Bacillati</taxon>
        <taxon>Actinomycetota</taxon>
        <taxon>Actinomycetes</taxon>
        <taxon>Micrococcales</taxon>
        <taxon>Micrococcaceae</taxon>
        <taxon>Neomicrococcus</taxon>
    </lineage>
</organism>
<dbReference type="GO" id="GO:0016020">
    <property type="term" value="C:membrane"/>
    <property type="evidence" value="ECO:0007669"/>
    <property type="project" value="InterPro"/>
</dbReference>
<name>A0A7W8TU11_9MICC</name>
<evidence type="ECO:0000256" key="8">
    <source>
        <dbReference type="ARBA" id="ARBA00023012"/>
    </source>
</evidence>
<dbReference type="PANTHER" id="PTHR24421">
    <property type="entry name" value="NITRATE/NITRITE SENSOR PROTEIN NARX-RELATED"/>
    <property type="match status" value="1"/>
</dbReference>
<keyword evidence="4" id="KW-0808">Transferase</keyword>
<gene>
    <name evidence="12" type="ORF">HD598_001521</name>
</gene>
<evidence type="ECO:0000256" key="7">
    <source>
        <dbReference type="ARBA" id="ARBA00022840"/>
    </source>
</evidence>
<comment type="caution">
    <text evidence="12">The sequence shown here is derived from an EMBL/GenBank/DDBJ whole genome shotgun (WGS) entry which is preliminary data.</text>
</comment>
<evidence type="ECO:0000256" key="4">
    <source>
        <dbReference type="ARBA" id="ARBA00022679"/>
    </source>
</evidence>
<dbReference type="Pfam" id="PF07730">
    <property type="entry name" value="HisKA_3"/>
    <property type="match status" value="1"/>
</dbReference>
<dbReference type="InterPro" id="IPR036890">
    <property type="entry name" value="HATPase_C_sf"/>
</dbReference>
<dbReference type="Pfam" id="PF23539">
    <property type="entry name" value="DUF7134"/>
    <property type="match status" value="1"/>
</dbReference>
<keyword evidence="10" id="KW-0472">Membrane</keyword>
<keyword evidence="5" id="KW-0547">Nucleotide-binding</keyword>
<feature type="region of interest" description="Disordered" evidence="9">
    <location>
        <begin position="369"/>
        <end position="391"/>
    </location>
</feature>
<feature type="region of interest" description="Disordered" evidence="9">
    <location>
        <begin position="428"/>
        <end position="457"/>
    </location>
</feature>
<feature type="transmembrane region" description="Helical" evidence="10">
    <location>
        <begin position="78"/>
        <end position="95"/>
    </location>
</feature>
<evidence type="ECO:0000313" key="13">
    <source>
        <dbReference type="Proteomes" id="UP000580797"/>
    </source>
</evidence>
<proteinExistence type="predicted"/>
<dbReference type="InterPro" id="IPR003594">
    <property type="entry name" value="HATPase_dom"/>
</dbReference>
<dbReference type="Pfam" id="PF02518">
    <property type="entry name" value="HATPase_c"/>
    <property type="match status" value="1"/>
</dbReference>
<dbReference type="GO" id="GO:0005524">
    <property type="term" value="F:ATP binding"/>
    <property type="evidence" value="ECO:0007669"/>
    <property type="project" value="UniProtKB-KW"/>
</dbReference>
<dbReference type="GO" id="GO:0046983">
    <property type="term" value="F:protein dimerization activity"/>
    <property type="evidence" value="ECO:0007669"/>
    <property type="project" value="InterPro"/>
</dbReference>
<dbReference type="InterPro" id="IPR050482">
    <property type="entry name" value="Sensor_HK_TwoCompSys"/>
</dbReference>
<evidence type="ECO:0000256" key="3">
    <source>
        <dbReference type="ARBA" id="ARBA00022553"/>
    </source>
</evidence>
<reference evidence="12 13" key="1">
    <citation type="submission" date="2020-08" db="EMBL/GenBank/DDBJ databases">
        <title>Sequencing the genomes of 1000 actinobacteria strains.</title>
        <authorList>
            <person name="Klenk H.-P."/>
        </authorList>
    </citation>
    <scope>NUCLEOTIDE SEQUENCE [LARGE SCALE GENOMIC DNA]</scope>
    <source>
        <strain evidence="12 13">DSM 105783</strain>
    </source>
</reference>
<dbReference type="EMBL" id="JACHDR010000001">
    <property type="protein sequence ID" value="MBB5512834.1"/>
    <property type="molecule type" value="Genomic_DNA"/>
</dbReference>
<feature type="domain" description="Histidine kinase/HSP90-like ATPase" evidence="11">
    <location>
        <begin position="318"/>
        <end position="428"/>
    </location>
</feature>
<keyword evidence="10" id="KW-0812">Transmembrane</keyword>
<feature type="transmembrane region" description="Helical" evidence="10">
    <location>
        <begin position="161"/>
        <end position="180"/>
    </location>
</feature>
<keyword evidence="10" id="KW-1133">Transmembrane helix</keyword>
<dbReference type="AlphaFoldDB" id="A0A7W8TU11"/>
<keyword evidence="7" id="KW-0067">ATP-binding</keyword>
<dbReference type="SMART" id="SM00387">
    <property type="entry name" value="HATPase_c"/>
    <property type="match status" value="1"/>
</dbReference>
<protein>
    <recommendedName>
        <fullName evidence="2">histidine kinase</fullName>
        <ecNumber evidence="2">2.7.13.3</ecNumber>
    </recommendedName>
</protein>
<evidence type="ECO:0000259" key="11">
    <source>
        <dbReference type="SMART" id="SM00387"/>
    </source>
</evidence>
<dbReference type="InterPro" id="IPR055558">
    <property type="entry name" value="DUF7134"/>
</dbReference>
<comment type="catalytic activity">
    <reaction evidence="1">
        <text>ATP + protein L-histidine = ADP + protein N-phospho-L-histidine.</text>
        <dbReference type="EC" id="2.7.13.3"/>
    </reaction>
</comment>
<evidence type="ECO:0000256" key="5">
    <source>
        <dbReference type="ARBA" id="ARBA00022741"/>
    </source>
</evidence>
<evidence type="ECO:0000256" key="2">
    <source>
        <dbReference type="ARBA" id="ARBA00012438"/>
    </source>
</evidence>
<dbReference type="EC" id="2.7.13.3" evidence="2"/>
<feature type="transmembrane region" description="Helical" evidence="10">
    <location>
        <begin position="56"/>
        <end position="73"/>
    </location>
</feature>
<dbReference type="GO" id="GO:0000155">
    <property type="term" value="F:phosphorelay sensor kinase activity"/>
    <property type="evidence" value="ECO:0007669"/>
    <property type="project" value="InterPro"/>
</dbReference>
<dbReference type="InterPro" id="IPR011712">
    <property type="entry name" value="Sig_transdc_His_kin_sub3_dim/P"/>
</dbReference>
<dbReference type="Gene3D" id="3.30.565.10">
    <property type="entry name" value="Histidine kinase-like ATPase, C-terminal domain"/>
    <property type="match status" value="1"/>
</dbReference>
<dbReference type="SUPFAM" id="SSF55874">
    <property type="entry name" value="ATPase domain of HSP90 chaperone/DNA topoisomerase II/histidine kinase"/>
    <property type="match status" value="1"/>
</dbReference>
<keyword evidence="3" id="KW-0597">Phosphoprotein</keyword>